<dbReference type="InterPro" id="IPR036388">
    <property type="entry name" value="WH-like_DNA-bd_sf"/>
</dbReference>
<dbReference type="GO" id="GO:0003677">
    <property type="term" value="F:DNA binding"/>
    <property type="evidence" value="ECO:0007669"/>
    <property type="project" value="InterPro"/>
</dbReference>
<protein>
    <submittedName>
        <fullName evidence="7">RNA polymerase sigma-70 factor</fullName>
    </submittedName>
</protein>
<dbReference type="InterPro" id="IPR014327">
    <property type="entry name" value="RNA_pol_sigma70_bacteroid"/>
</dbReference>
<dbReference type="InterPro" id="IPR039425">
    <property type="entry name" value="RNA_pol_sigma-70-like"/>
</dbReference>
<dbReference type="Pfam" id="PF08281">
    <property type="entry name" value="Sigma70_r4_2"/>
    <property type="match status" value="1"/>
</dbReference>
<dbReference type="SUPFAM" id="SSF88659">
    <property type="entry name" value="Sigma3 and sigma4 domains of RNA polymerase sigma factors"/>
    <property type="match status" value="1"/>
</dbReference>
<evidence type="ECO:0000256" key="3">
    <source>
        <dbReference type="ARBA" id="ARBA00023082"/>
    </source>
</evidence>
<dbReference type="InterPro" id="IPR013249">
    <property type="entry name" value="RNA_pol_sigma70_r4_t2"/>
</dbReference>
<dbReference type="InterPro" id="IPR013325">
    <property type="entry name" value="RNA_pol_sigma_r2"/>
</dbReference>
<dbReference type="Proteomes" id="UP000308181">
    <property type="component" value="Unassembled WGS sequence"/>
</dbReference>
<sequence>MFKSKDDKEADKLLLQQIKDDSTLAFDALYDKYWEQVYNAAYKRLKDADYAKDITQDIFLQLWSKRKDLQIDHFAPYLFTAVRNNVFKWMEKEQKFTPVPELLAHLERSRDQADAEVLRKEFMVKYEALVNSLTPAQQEIFRLRFHDDLSTKEIAEKLNISRKTVQNQLGKSVTQLRESLDLLYFVVLIHLYN</sequence>
<dbReference type="OrthoDB" id="679904at2"/>
<dbReference type="Gene3D" id="1.10.1740.10">
    <property type="match status" value="1"/>
</dbReference>
<organism evidence="7 8">
    <name type="scientific">Pedobacter cryophilus</name>
    <dbReference type="NCBI Taxonomy" id="2571271"/>
    <lineage>
        <taxon>Bacteria</taxon>
        <taxon>Pseudomonadati</taxon>
        <taxon>Bacteroidota</taxon>
        <taxon>Sphingobacteriia</taxon>
        <taxon>Sphingobacteriales</taxon>
        <taxon>Sphingobacteriaceae</taxon>
        <taxon>Pedobacter</taxon>
    </lineage>
</organism>
<evidence type="ECO:0000256" key="4">
    <source>
        <dbReference type="ARBA" id="ARBA00023163"/>
    </source>
</evidence>
<evidence type="ECO:0000313" key="7">
    <source>
        <dbReference type="EMBL" id="TKB99096.1"/>
    </source>
</evidence>
<feature type="domain" description="RNA polymerase sigma factor 70 region 4 type 2" evidence="6">
    <location>
        <begin position="126"/>
        <end position="172"/>
    </location>
</feature>
<evidence type="ECO:0000259" key="5">
    <source>
        <dbReference type="Pfam" id="PF04542"/>
    </source>
</evidence>
<keyword evidence="3" id="KW-0731">Sigma factor</keyword>
<evidence type="ECO:0000256" key="2">
    <source>
        <dbReference type="ARBA" id="ARBA00023015"/>
    </source>
</evidence>
<reference evidence="7 8" key="1">
    <citation type="submission" date="2019-04" db="EMBL/GenBank/DDBJ databases">
        <title>Pedobacter sp. AR-3-17 sp. nov., isolated from Arctic soil.</title>
        <authorList>
            <person name="Dahal R.H."/>
            <person name="Kim D.-U."/>
        </authorList>
    </citation>
    <scope>NUCLEOTIDE SEQUENCE [LARGE SCALE GENOMIC DNA]</scope>
    <source>
        <strain evidence="7 8">AR-3-17</strain>
    </source>
</reference>
<dbReference type="RefSeq" id="WP_136825907.1">
    <property type="nucleotide sequence ID" value="NZ_SWBP01000002.1"/>
</dbReference>
<dbReference type="EMBL" id="SWBP01000002">
    <property type="protein sequence ID" value="TKB99096.1"/>
    <property type="molecule type" value="Genomic_DNA"/>
</dbReference>
<keyword evidence="2" id="KW-0805">Transcription regulation</keyword>
<comment type="similarity">
    <text evidence="1">Belongs to the sigma-70 factor family. ECF subfamily.</text>
</comment>
<proteinExistence type="inferred from homology"/>
<dbReference type="SUPFAM" id="SSF88946">
    <property type="entry name" value="Sigma2 domain of RNA polymerase sigma factors"/>
    <property type="match status" value="1"/>
</dbReference>
<gene>
    <name evidence="7" type="ORF">FA046_08280</name>
</gene>
<dbReference type="GO" id="GO:0016987">
    <property type="term" value="F:sigma factor activity"/>
    <property type="evidence" value="ECO:0007669"/>
    <property type="project" value="UniProtKB-KW"/>
</dbReference>
<dbReference type="NCBIfam" id="TIGR02937">
    <property type="entry name" value="sigma70-ECF"/>
    <property type="match status" value="1"/>
</dbReference>
<keyword evidence="4" id="KW-0804">Transcription</keyword>
<dbReference type="GO" id="GO:0006352">
    <property type="term" value="P:DNA-templated transcription initiation"/>
    <property type="evidence" value="ECO:0007669"/>
    <property type="project" value="InterPro"/>
</dbReference>
<dbReference type="PANTHER" id="PTHR43133:SF46">
    <property type="entry name" value="RNA POLYMERASE SIGMA-70 FACTOR ECF SUBFAMILY"/>
    <property type="match status" value="1"/>
</dbReference>
<dbReference type="Pfam" id="PF04542">
    <property type="entry name" value="Sigma70_r2"/>
    <property type="match status" value="1"/>
</dbReference>
<evidence type="ECO:0000256" key="1">
    <source>
        <dbReference type="ARBA" id="ARBA00010641"/>
    </source>
</evidence>
<comment type="caution">
    <text evidence="7">The sequence shown here is derived from an EMBL/GenBank/DDBJ whole genome shotgun (WGS) entry which is preliminary data.</text>
</comment>
<dbReference type="InterPro" id="IPR013324">
    <property type="entry name" value="RNA_pol_sigma_r3/r4-like"/>
</dbReference>
<evidence type="ECO:0000313" key="8">
    <source>
        <dbReference type="Proteomes" id="UP000308181"/>
    </source>
</evidence>
<dbReference type="PANTHER" id="PTHR43133">
    <property type="entry name" value="RNA POLYMERASE ECF-TYPE SIGMA FACTO"/>
    <property type="match status" value="1"/>
</dbReference>
<dbReference type="AlphaFoldDB" id="A0A4U1C419"/>
<dbReference type="NCBIfam" id="TIGR02985">
    <property type="entry name" value="Sig70_bacteroi1"/>
    <property type="match status" value="1"/>
</dbReference>
<dbReference type="Gene3D" id="1.10.10.10">
    <property type="entry name" value="Winged helix-like DNA-binding domain superfamily/Winged helix DNA-binding domain"/>
    <property type="match status" value="1"/>
</dbReference>
<accession>A0A4U1C419</accession>
<name>A0A4U1C419_9SPHI</name>
<dbReference type="InterPro" id="IPR014284">
    <property type="entry name" value="RNA_pol_sigma-70_dom"/>
</dbReference>
<evidence type="ECO:0000259" key="6">
    <source>
        <dbReference type="Pfam" id="PF08281"/>
    </source>
</evidence>
<dbReference type="CDD" id="cd06171">
    <property type="entry name" value="Sigma70_r4"/>
    <property type="match status" value="1"/>
</dbReference>
<feature type="domain" description="RNA polymerase sigma-70 region 2" evidence="5">
    <location>
        <begin position="29"/>
        <end position="94"/>
    </location>
</feature>
<keyword evidence="8" id="KW-1185">Reference proteome</keyword>
<dbReference type="InterPro" id="IPR007627">
    <property type="entry name" value="RNA_pol_sigma70_r2"/>
</dbReference>